<protein>
    <recommendedName>
        <fullName evidence="4">Secreted protein</fullName>
    </recommendedName>
</protein>
<evidence type="ECO:0000256" key="1">
    <source>
        <dbReference type="SAM" id="SignalP"/>
    </source>
</evidence>
<dbReference type="Proteomes" id="UP000269945">
    <property type="component" value="Unassembled WGS sequence"/>
</dbReference>
<sequence>MGQGNRWVLSCLLQLWGSRCSHISLKASCVAVPLVPSHRSVWGGVATSPCLPWTGPVLNLRASEPREGPGRLVPWGWAHPGAE</sequence>
<dbReference type="EMBL" id="CYRY02004212">
    <property type="protein sequence ID" value="VCW68732.1"/>
    <property type="molecule type" value="Genomic_DNA"/>
</dbReference>
<name>A0A9X9PVR7_GULGU</name>
<feature type="signal peptide" evidence="1">
    <location>
        <begin position="1"/>
        <end position="20"/>
    </location>
</feature>
<evidence type="ECO:0000313" key="3">
    <source>
        <dbReference type="Proteomes" id="UP000269945"/>
    </source>
</evidence>
<evidence type="ECO:0000313" key="2">
    <source>
        <dbReference type="EMBL" id="VCW68732.1"/>
    </source>
</evidence>
<organism evidence="2 3">
    <name type="scientific">Gulo gulo</name>
    <name type="common">Wolverine</name>
    <name type="synonym">Gluton</name>
    <dbReference type="NCBI Taxonomy" id="48420"/>
    <lineage>
        <taxon>Eukaryota</taxon>
        <taxon>Metazoa</taxon>
        <taxon>Chordata</taxon>
        <taxon>Craniata</taxon>
        <taxon>Vertebrata</taxon>
        <taxon>Euteleostomi</taxon>
        <taxon>Mammalia</taxon>
        <taxon>Eutheria</taxon>
        <taxon>Laurasiatheria</taxon>
        <taxon>Carnivora</taxon>
        <taxon>Caniformia</taxon>
        <taxon>Musteloidea</taxon>
        <taxon>Mustelidae</taxon>
        <taxon>Guloninae</taxon>
        <taxon>Gulo</taxon>
    </lineage>
</organism>
<proteinExistence type="predicted"/>
<dbReference type="AlphaFoldDB" id="A0A9X9PVR7"/>
<keyword evidence="3" id="KW-1185">Reference proteome</keyword>
<gene>
    <name evidence="2" type="ORF">BN2614_LOCUS4</name>
</gene>
<feature type="chain" id="PRO_5040950593" description="Secreted protein" evidence="1">
    <location>
        <begin position="21"/>
        <end position="83"/>
    </location>
</feature>
<reference evidence="2 3" key="1">
    <citation type="submission" date="2018-10" db="EMBL/GenBank/DDBJ databases">
        <authorList>
            <person name="Ekblom R."/>
            <person name="Jareborg N."/>
        </authorList>
    </citation>
    <scope>NUCLEOTIDE SEQUENCE [LARGE SCALE GENOMIC DNA]</scope>
    <source>
        <tissue evidence="2">Muscle</tissue>
    </source>
</reference>
<keyword evidence="1" id="KW-0732">Signal</keyword>
<accession>A0A9X9PVR7</accession>
<comment type="caution">
    <text evidence="2">The sequence shown here is derived from an EMBL/GenBank/DDBJ whole genome shotgun (WGS) entry which is preliminary data.</text>
</comment>
<evidence type="ECO:0008006" key="4">
    <source>
        <dbReference type="Google" id="ProtNLM"/>
    </source>
</evidence>